<comment type="caution">
    <text evidence="6">The sequence shown here is derived from an EMBL/GenBank/DDBJ whole genome shotgun (WGS) entry which is preliminary data.</text>
</comment>
<dbReference type="GO" id="GO:0016020">
    <property type="term" value="C:membrane"/>
    <property type="evidence" value="ECO:0007669"/>
    <property type="project" value="UniProtKB-SubCell"/>
</dbReference>
<dbReference type="SUPFAM" id="SSF51306">
    <property type="entry name" value="LexA/Signal peptidase"/>
    <property type="match status" value="1"/>
</dbReference>
<evidence type="ECO:0000313" key="6">
    <source>
        <dbReference type="EMBL" id="GGI03207.1"/>
    </source>
</evidence>
<keyword evidence="4" id="KW-0812">Transmembrane</keyword>
<comment type="subcellular location">
    <subcellularLocation>
        <location evidence="1">Membrane</location>
    </subcellularLocation>
</comment>
<dbReference type="GO" id="GO:0004252">
    <property type="term" value="F:serine-type endopeptidase activity"/>
    <property type="evidence" value="ECO:0007669"/>
    <property type="project" value="InterPro"/>
</dbReference>
<feature type="transmembrane region" description="Helical" evidence="4">
    <location>
        <begin position="58"/>
        <end position="77"/>
    </location>
</feature>
<evidence type="ECO:0000256" key="1">
    <source>
        <dbReference type="ARBA" id="ARBA00004370"/>
    </source>
</evidence>
<dbReference type="CDD" id="cd06530">
    <property type="entry name" value="S26_SPase_I"/>
    <property type="match status" value="1"/>
</dbReference>
<keyword evidence="7" id="KW-1185">Reference proteome</keyword>
<protein>
    <recommendedName>
        <fullName evidence="5">Peptidase S26 domain-containing protein</fullName>
    </recommendedName>
</protein>
<keyword evidence="2" id="KW-0378">Hydrolase</keyword>
<evidence type="ECO:0000256" key="2">
    <source>
        <dbReference type="ARBA" id="ARBA00022801"/>
    </source>
</evidence>
<dbReference type="InterPro" id="IPR014124">
    <property type="entry name" value="Pept_S26A_Sod_Ni_maturase"/>
</dbReference>
<feature type="domain" description="Peptidase S26" evidence="5">
    <location>
        <begin position="57"/>
        <end position="138"/>
    </location>
</feature>
<name>A0A8J3AAM1_9ACTN</name>
<dbReference type="Pfam" id="PF10502">
    <property type="entry name" value="Peptidase_S26"/>
    <property type="match status" value="1"/>
</dbReference>
<dbReference type="Proteomes" id="UP000650511">
    <property type="component" value="Unassembled WGS sequence"/>
</dbReference>
<organism evidence="6 7">
    <name type="scientific">Egicoccus halophilus</name>
    <dbReference type="NCBI Taxonomy" id="1670830"/>
    <lineage>
        <taxon>Bacteria</taxon>
        <taxon>Bacillati</taxon>
        <taxon>Actinomycetota</taxon>
        <taxon>Nitriliruptoria</taxon>
        <taxon>Egicoccales</taxon>
        <taxon>Egicoccaceae</taxon>
        <taxon>Egicoccus</taxon>
    </lineage>
</organism>
<keyword evidence="4" id="KW-1133">Transmembrane helix</keyword>
<dbReference type="AlphaFoldDB" id="A0A8J3AAM1"/>
<dbReference type="PANTHER" id="PTHR12383:SF16">
    <property type="entry name" value="MITOCHONDRIAL INNER MEMBRANE PROTEASE SUBUNIT 1"/>
    <property type="match status" value="1"/>
</dbReference>
<dbReference type="InterPro" id="IPR019533">
    <property type="entry name" value="Peptidase_S26"/>
</dbReference>
<keyword evidence="3 4" id="KW-0472">Membrane</keyword>
<sequence length="173" mass="18640">MEQLGQHVRGLLELVEPVGASVVPFGARNGDGRTRRNGRIPPPAAVLRGIRTKRVRRLALLLGVAWLLALTGNRSLVVVRGPSMLPRLWPGDRLLTVPAVGPVRAGAVVVVRDPGEPDHLVVKRVAAVTGAGIDVRGDNPAASTDSRTWGPLPRSAVRRRALRRWPDLRSPLT</sequence>
<dbReference type="InterPro" id="IPR036286">
    <property type="entry name" value="LexA/Signal_pep-like_sf"/>
</dbReference>
<dbReference type="GO" id="GO:0006465">
    <property type="term" value="P:signal peptide processing"/>
    <property type="evidence" value="ECO:0007669"/>
    <property type="project" value="InterPro"/>
</dbReference>
<accession>A0A8J3AAM1</accession>
<dbReference type="Gene3D" id="2.10.109.10">
    <property type="entry name" value="Umud Fragment, subunit A"/>
    <property type="match status" value="1"/>
</dbReference>
<evidence type="ECO:0000313" key="7">
    <source>
        <dbReference type="Proteomes" id="UP000650511"/>
    </source>
</evidence>
<dbReference type="EMBL" id="BMHA01000001">
    <property type="protein sequence ID" value="GGI03207.1"/>
    <property type="molecule type" value="Genomic_DNA"/>
</dbReference>
<reference evidence="6" key="2">
    <citation type="submission" date="2020-09" db="EMBL/GenBank/DDBJ databases">
        <authorList>
            <person name="Sun Q."/>
            <person name="Zhou Y."/>
        </authorList>
    </citation>
    <scope>NUCLEOTIDE SEQUENCE</scope>
    <source>
        <strain evidence="6">CGMCC 1.14988</strain>
    </source>
</reference>
<dbReference type="NCBIfam" id="TIGR02754">
    <property type="entry name" value="sod_Ni_protease"/>
    <property type="match status" value="1"/>
</dbReference>
<dbReference type="PANTHER" id="PTHR12383">
    <property type="entry name" value="PROTEASE FAMILY S26 MITOCHONDRIAL INNER MEMBRANE PROTEASE-RELATED"/>
    <property type="match status" value="1"/>
</dbReference>
<reference evidence="6" key="1">
    <citation type="journal article" date="2014" name="Int. J. Syst. Evol. Microbiol.">
        <title>Complete genome sequence of Corynebacterium casei LMG S-19264T (=DSM 44701T), isolated from a smear-ripened cheese.</title>
        <authorList>
            <consortium name="US DOE Joint Genome Institute (JGI-PGF)"/>
            <person name="Walter F."/>
            <person name="Albersmeier A."/>
            <person name="Kalinowski J."/>
            <person name="Ruckert C."/>
        </authorList>
    </citation>
    <scope>NUCLEOTIDE SEQUENCE</scope>
    <source>
        <strain evidence="6">CGMCC 1.14988</strain>
    </source>
</reference>
<dbReference type="OrthoDB" id="1467636at2"/>
<evidence type="ECO:0000259" key="5">
    <source>
        <dbReference type="Pfam" id="PF10502"/>
    </source>
</evidence>
<gene>
    <name evidence="6" type="ORF">GCM10011354_02980</name>
</gene>
<proteinExistence type="predicted"/>
<evidence type="ECO:0000256" key="4">
    <source>
        <dbReference type="SAM" id="Phobius"/>
    </source>
</evidence>
<evidence type="ECO:0000256" key="3">
    <source>
        <dbReference type="ARBA" id="ARBA00023136"/>
    </source>
</evidence>
<dbReference type="InterPro" id="IPR052064">
    <property type="entry name" value="Mito_IMP1_subunit"/>
</dbReference>